<dbReference type="Pfam" id="PF13634">
    <property type="entry name" value="Nucleoporin_FG"/>
    <property type="match status" value="4"/>
</dbReference>
<dbReference type="SUPFAM" id="SSF57850">
    <property type="entry name" value="RING/U-box"/>
    <property type="match status" value="2"/>
</dbReference>
<dbReference type="AlphaFoldDB" id="A0ABC8YNV0"/>
<dbReference type="InterPro" id="IPR013083">
    <property type="entry name" value="Znf_RING/FYVE/PHD"/>
</dbReference>
<dbReference type="InterPro" id="IPR051266">
    <property type="entry name" value="CLCR"/>
</dbReference>
<feature type="compositionally biased region" description="Polar residues" evidence="2">
    <location>
        <begin position="257"/>
        <end position="266"/>
    </location>
</feature>
<dbReference type="InterPro" id="IPR032838">
    <property type="entry name" value="Vwaint_dom"/>
</dbReference>
<feature type="region of interest" description="Disordered" evidence="2">
    <location>
        <begin position="66"/>
        <end position="144"/>
    </location>
</feature>
<dbReference type="PROSITE" id="PS50234">
    <property type="entry name" value="VWFA"/>
    <property type="match status" value="1"/>
</dbReference>
<dbReference type="SUPFAM" id="SSF53300">
    <property type="entry name" value="vWA-like"/>
    <property type="match status" value="1"/>
</dbReference>
<keyword evidence="1" id="KW-0862">Zinc</keyword>
<feature type="compositionally biased region" description="Polar residues" evidence="2">
    <location>
        <begin position="218"/>
        <end position="239"/>
    </location>
</feature>
<keyword evidence="1" id="KW-0863">Zinc-finger</keyword>
<dbReference type="InterPro" id="IPR002035">
    <property type="entry name" value="VWF_A"/>
</dbReference>
<keyword evidence="6" id="KW-1185">Reference proteome</keyword>
<evidence type="ECO:0000256" key="1">
    <source>
        <dbReference type="PROSITE-ProRule" id="PRU00175"/>
    </source>
</evidence>
<dbReference type="PANTHER" id="PTHR10579:SF135">
    <property type="entry name" value="OS12G0203500 PROTEIN"/>
    <property type="match status" value="1"/>
</dbReference>
<dbReference type="SMART" id="SM00327">
    <property type="entry name" value="VWA"/>
    <property type="match status" value="1"/>
</dbReference>
<feature type="domain" description="VWFA" evidence="4">
    <location>
        <begin position="503"/>
        <end position="696"/>
    </location>
</feature>
<evidence type="ECO:0000259" key="3">
    <source>
        <dbReference type="PROSITE" id="PS50089"/>
    </source>
</evidence>
<dbReference type="GO" id="GO:0005643">
    <property type="term" value="C:nuclear pore"/>
    <property type="evidence" value="ECO:0007669"/>
    <property type="project" value="UniProtKB-ARBA"/>
</dbReference>
<dbReference type="Pfam" id="PF14624">
    <property type="entry name" value="Vwaint"/>
    <property type="match status" value="1"/>
</dbReference>
<feature type="region of interest" description="Disordered" evidence="2">
    <location>
        <begin position="257"/>
        <end position="324"/>
    </location>
</feature>
<sequence length="1021" mass="104988">MASGGGGSQCEACRGGIGLWQAAFTSECAHKFHLRCVSGRAACPVCAARWSDTPVTAPAPAPATTFSFAPTPPSSTGLFGKPPPSPFSSSTPSPAPANAFATPTPSSTGLFGQTAEAAANSSSQTTGLFGQPPPSTTPKPTSSSLSITAPANAFCFWTPPPPSTSLFGQTAAAAANSSQTGLFGQSPPSMPSPFSSSTPSLAPTNAFSFATSAPSWAANSSQTTGLFGQPSQSTKASPSTPKPFWLDPPFATCPALSSTSQTTTGLFGQPSPSPTQNSSSGFSFSFPQAQPASSPPSPPSTGTSLFGQPAPATPNPFWLGSTPSATQEPSCPVCHGAMGRGHATVTSECSHTFHLRCCSGSVCPVCGARWRDEVTVAPPASLPNPTPSPPRPPLFQFQPPPATNTPTTPFMSTPFPSTPPLFGPQTSPPDTERPVFSDDEPLDQQPPDGGDASQEAVSNNGELLLTTHCEHKAVARDTALDNFAVLVHAKAPAAASSARAPLDLVTVLDVSGSMAGSKLALLKRAMGFVIDHLGPGDRLSIVAFSCKARRVIRLTRMSDGGKVTTKGAVESLAAAGATNIGDGLRVAAEILDGRRHGNPIASVILLSDGEDNQTLGGYGLAGCSKTYNDLVPPSLRRSGCNVMCPPVHTFGFGVDHDAAAMHAIAEATGGTFSFIQNQAVVQDSFAQCIGGLLSVAVQEARVAVECLHPGVRVRAVKSGRYESRVNADGRAATVDVGELYADEERRFLLFLDVPVAAEDGGVTPLIKVTCTYKDAATGWFAADVTCDDAAVQRPVVVSDMEPCVEVARELFRVEAAEDIAAARAAAERGAHAEAARILDRRREASAATGLAGDERCAELVAELRELSARVADRREYEQTGRACLLAGMSSHAQQRASTVLLFEATAPSAPPAFGATPRFGFGGFGPQQGSVFGTTGASSPFSFGASSTGASSPFSFGAGSTGASSLSPFTVHHASSAAPTFGSRFATPAMQSMVESSRKAREQQQSEPGGSIFGRMGKPAD</sequence>
<feature type="region of interest" description="Disordered" evidence="2">
    <location>
        <begin position="218"/>
        <end position="244"/>
    </location>
</feature>
<evidence type="ECO:0000313" key="5">
    <source>
        <dbReference type="EMBL" id="CAL4946560.1"/>
    </source>
</evidence>
<proteinExistence type="predicted"/>
<dbReference type="InterPro" id="IPR025574">
    <property type="entry name" value="Nucleoporin_FG_rpt"/>
</dbReference>
<feature type="region of interest" description="Disordered" evidence="2">
    <location>
        <begin position="988"/>
        <end position="1021"/>
    </location>
</feature>
<feature type="compositionally biased region" description="Low complexity" evidence="2">
    <location>
        <begin position="404"/>
        <end position="415"/>
    </location>
</feature>
<dbReference type="SMART" id="SM00184">
    <property type="entry name" value="RING"/>
    <property type="match status" value="2"/>
</dbReference>
<evidence type="ECO:0000256" key="2">
    <source>
        <dbReference type="SAM" id="MobiDB-lite"/>
    </source>
</evidence>
<dbReference type="Gene3D" id="3.40.50.410">
    <property type="entry name" value="von Willebrand factor, type A domain"/>
    <property type="match status" value="1"/>
</dbReference>
<feature type="domain" description="RING-type" evidence="3">
    <location>
        <begin position="10"/>
        <end position="46"/>
    </location>
</feature>
<feature type="compositionally biased region" description="Pro residues" evidence="2">
    <location>
        <begin position="380"/>
        <end position="403"/>
    </location>
</feature>
<feature type="compositionally biased region" description="Low complexity" evidence="2">
    <location>
        <begin position="87"/>
        <end position="108"/>
    </location>
</feature>
<evidence type="ECO:0000259" key="4">
    <source>
        <dbReference type="PROSITE" id="PS50234"/>
    </source>
</evidence>
<dbReference type="Gene3D" id="3.30.40.10">
    <property type="entry name" value="Zinc/RING finger domain, C3HC4 (zinc finger)"/>
    <property type="match status" value="1"/>
</dbReference>
<protein>
    <submittedName>
        <fullName evidence="5">Uncharacterized protein</fullName>
    </submittedName>
</protein>
<feature type="compositionally biased region" description="Polar residues" evidence="2">
    <location>
        <begin position="119"/>
        <end position="128"/>
    </location>
</feature>
<reference evidence="5 6" key="2">
    <citation type="submission" date="2024-10" db="EMBL/GenBank/DDBJ databases">
        <authorList>
            <person name="Ryan C."/>
        </authorList>
    </citation>
    <scope>NUCLEOTIDE SEQUENCE [LARGE SCALE GENOMIC DNA]</scope>
</reference>
<name>A0ABC8YNV0_9POAL</name>
<dbReference type="InterPro" id="IPR001841">
    <property type="entry name" value="Znf_RING"/>
</dbReference>
<keyword evidence="1" id="KW-0479">Metal-binding</keyword>
<dbReference type="GO" id="GO:0008270">
    <property type="term" value="F:zinc ion binding"/>
    <property type="evidence" value="ECO:0007669"/>
    <property type="project" value="UniProtKB-KW"/>
</dbReference>
<dbReference type="PROSITE" id="PS50089">
    <property type="entry name" value="ZF_RING_2"/>
    <property type="match status" value="2"/>
</dbReference>
<dbReference type="PANTHER" id="PTHR10579">
    <property type="entry name" value="CALCIUM-ACTIVATED CHLORIDE CHANNEL REGULATOR"/>
    <property type="match status" value="1"/>
</dbReference>
<reference evidence="6" key="1">
    <citation type="submission" date="2024-06" db="EMBL/GenBank/DDBJ databases">
        <authorList>
            <person name="Ryan C."/>
        </authorList>
    </citation>
    <scope>NUCLEOTIDE SEQUENCE [LARGE SCALE GENOMIC DNA]</scope>
</reference>
<evidence type="ECO:0000313" key="6">
    <source>
        <dbReference type="Proteomes" id="UP001497457"/>
    </source>
</evidence>
<dbReference type="Pfam" id="PF00092">
    <property type="entry name" value="VWA"/>
    <property type="match status" value="1"/>
</dbReference>
<dbReference type="Proteomes" id="UP001497457">
    <property type="component" value="Chromosome 17b"/>
</dbReference>
<feature type="region of interest" description="Disordered" evidence="2">
    <location>
        <begin position="177"/>
        <end position="200"/>
    </location>
</feature>
<dbReference type="EMBL" id="OZ075127">
    <property type="protein sequence ID" value="CAL4946560.1"/>
    <property type="molecule type" value="Genomic_DNA"/>
</dbReference>
<feature type="domain" description="RING-type" evidence="3">
    <location>
        <begin position="331"/>
        <end position="366"/>
    </location>
</feature>
<gene>
    <name evidence="5" type="ORF">URODEC1_LOCUS36175</name>
</gene>
<accession>A0ABC8YNV0</accession>
<feature type="region of interest" description="Disordered" evidence="2">
    <location>
        <begin position="377"/>
        <end position="455"/>
    </location>
</feature>
<organism evidence="5 6">
    <name type="scientific">Urochloa decumbens</name>
    <dbReference type="NCBI Taxonomy" id="240449"/>
    <lineage>
        <taxon>Eukaryota</taxon>
        <taxon>Viridiplantae</taxon>
        <taxon>Streptophyta</taxon>
        <taxon>Embryophyta</taxon>
        <taxon>Tracheophyta</taxon>
        <taxon>Spermatophyta</taxon>
        <taxon>Magnoliopsida</taxon>
        <taxon>Liliopsida</taxon>
        <taxon>Poales</taxon>
        <taxon>Poaceae</taxon>
        <taxon>PACMAD clade</taxon>
        <taxon>Panicoideae</taxon>
        <taxon>Panicodae</taxon>
        <taxon>Paniceae</taxon>
        <taxon>Melinidinae</taxon>
        <taxon>Urochloa</taxon>
    </lineage>
</organism>
<feature type="compositionally biased region" description="Low complexity" evidence="2">
    <location>
        <begin position="274"/>
        <end position="292"/>
    </location>
</feature>
<dbReference type="InterPro" id="IPR036465">
    <property type="entry name" value="vWFA_dom_sf"/>
</dbReference>